<accession>A0A2T0RFN9</accession>
<dbReference type="Pfam" id="PF01263">
    <property type="entry name" value="Aldose_epim"/>
    <property type="match status" value="1"/>
</dbReference>
<proteinExistence type="predicted"/>
<dbReference type="InterPro" id="IPR011013">
    <property type="entry name" value="Gal_mutarotase_sf_dom"/>
</dbReference>
<protein>
    <submittedName>
        <fullName evidence="1">Aldose 1-epimerase</fullName>
    </submittedName>
</protein>
<evidence type="ECO:0000313" key="1">
    <source>
        <dbReference type="EMBL" id="PRY19952.1"/>
    </source>
</evidence>
<name>A0A2T0RFN9_9RHOB</name>
<dbReference type="OrthoDB" id="9796517at2"/>
<gene>
    <name evidence="1" type="ORF">CLV78_11642</name>
</gene>
<evidence type="ECO:0000313" key="2">
    <source>
        <dbReference type="Proteomes" id="UP000239480"/>
    </source>
</evidence>
<dbReference type="InterPro" id="IPR014718">
    <property type="entry name" value="GH-type_carb-bd"/>
</dbReference>
<dbReference type="AlphaFoldDB" id="A0A2T0RFN9"/>
<dbReference type="GO" id="GO:0030246">
    <property type="term" value="F:carbohydrate binding"/>
    <property type="evidence" value="ECO:0007669"/>
    <property type="project" value="InterPro"/>
</dbReference>
<dbReference type="InterPro" id="IPR008183">
    <property type="entry name" value="Aldose_1/G6P_1-epimerase"/>
</dbReference>
<reference evidence="1 2" key="1">
    <citation type="submission" date="2018-03" db="EMBL/GenBank/DDBJ databases">
        <title>Genomic Encyclopedia of Archaeal and Bacterial Type Strains, Phase II (KMG-II): from individual species to whole genera.</title>
        <authorList>
            <person name="Goeker M."/>
        </authorList>
    </citation>
    <scope>NUCLEOTIDE SEQUENCE [LARGE SCALE GENOMIC DNA]</scope>
    <source>
        <strain evidence="1 2">DSM 29328</strain>
    </source>
</reference>
<organism evidence="1 2">
    <name type="scientific">Aliiruegeria haliotis</name>
    <dbReference type="NCBI Taxonomy" id="1280846"/>
    <lineage>
        <taxon>Bacteria</taxon>
        <taxon>Pseudomonadati</taxon>
        <taxon>Pseudomonadota</taxon>
        <taxon>Alphaproteobacteria</taxon>
        <taxon>Rhodobacterales</taxon>
        <taxon>Roseobacteraceae</taxon>
        <taxon>Aliiruegeria</taxon>
    </lineage>
</organism>
<dbReference type="CDD" id="cd09021">
    <property type="entry name" value="Aldose_epim_Ec_YphB"/>
    <property type="match status" value="1"/>
</dbReference>
<dbReference type="GO" id="GO:0016853">
    <property type="term" value="F:isomerase activity"/>
    <property type="evidence" value="ECO:0007669"/>
    <property type="project" value="InterPro"/>
</dbReference>
<comment type="caution">
    <text evidence="1">The sequence shown here is derived from an EMBL/GenBank/DDBJ whole genome shotgun (WGS) entry which is preliminary data.</text>
</comment>
<dbReference type="EMBL" id="PVTD01000016">
    <property type="protein sequence ID" value="PRY19952.1"/>
    <property type="molecule type" value="Genomic_DNA"/>
</dbReference>
<dbReference type="Gene3D" id="2.70.98.10">
    <property type="match status" value="1"/>
</dbReference>
<dbReference type="Proteomes" id="UP000239480">
    <property type="component" value="Unassembled WGS sequence"/>
</dbReference>
<dbReference type="SUPFAM" id="SSF74650">
    <property type="entry name" value="Galactose mutarotase-like"/>
    <property type="match status" value="1"/>
</dbReference>
<keyword evidence="2" id="KW-1185">Reference proteome</keyword>
<dbReference type="GO" id="GO:0005975">
    <property type="term" value="P:carbohydrate metabolic process"/>
    <property type="evidence" value="ECO:0007669"/>
    <property type="project" value="InterPro"/>
</dbReference>
<dbReference type="RefSeq" id="WP_158263638.1">
    <property type="nucleotide sequence ID" value="NZ_PVTD01000016.1"/>
</dbReference>
<sequence>MKYGSGNIELRAGQLSATVRPEYGGRILRFSTIDAQGTWDWFLPTDPAAPMDRQAPQKAGCYPLVPFSNRLRDGQLNYRGRNYPLAAHPQCPPHAMHGDGHLAEWDVADQGLSHVTITFDHRPGHGTWPFPYRARQSISLTDTALTIDFNLTNTGPDPMPGGIGLHPYFPRIGNPLVKMGVGAWWPAPEDLIPLAMEPASEDLDYSDFRDLPANRFTHCLDQWDRKAAIQWPEHGRALTVSATGALDRILFHVVPGLPFFCIEPISHTINAFNLQETGVPGTGTRVLSGGESLTGTAIFSVA</sequence>